<evidence type="ECO:0000256" key="3">
    <source>
        <dbReference type="ARBA" id="ARBA00013274"/>
    </source>
</evidence>
<reference evidence="18" key="1">
    <citation type="submission" date="2025-08" db="UniProtKB">
        <authorList>
            <consortium name="RefSeq"/>
        </authorList>
    </citation>
    <scope>IDENTIFICATION</scope>
    <source>
        <strain evidence="18">Airmid</strain>
    </source>
</reference>
<sequence length="1312" mass="149356">MNYLNIISSLSEWWSSMTKTNTKMNFFVEFLYSIYIDHRELAFENPRTLFLYCLLSLIFIVIFLYHLNKLRKKVTKVILPDETKPRFRKRDKVMFFGRKILRKVRSSVPDPIRHRGRKRQLVLRFAKRLLQLKKDDPLELKVKEPSQAFLKEEDIYDPAGHDLPEELVYMIHGIRVLGFFEKPLFLKMCQKIEEIKVMKGEFLFNINDSDDSIYIVKSGEIKVTLNEPDGSTLLLKNVLAGECIASMLSVMDILNGYPSKFKTVSATAIQDSEILRLKIDVLKQLVDENPEMLIRVVQIIMVRLQRVTFTSLYKYLGLTTQLIKPGIQLPKRSLANINATLMKKSSPSRNIRNGIGAGGHHRSFSNADAIDLSKLIKTESTALHEATSSSPKLSRQESEDRSRFLMMKRKKSVLGDDRTAGMTYDELVDMAITDLKIILNIDDGQILRDHIKVKEFFRDACLASEECADEVNLIFVLSGSITISHKLIDSDEEANLYTVYPGELIGALDVLSGEESIFTVRTKQNSKVAVISRDGAYDILAKYPRVALNLAHTVIQRLSPFVRQIDFALDWNHYESGRAIYRIGEKSDCTYIVLSGRLRSVITLSNGKRQLVGEYGKGDLVGIVELITRTPRSLTVIAVRDTELAKLPDGLLETIKTKYPVVVTRLIHLLGHRLLVGNSMSSLSSGKPISYTGSRPTGSNFSTVALLSVNDEVPLHAFCYELYHALTAIGSVELLTSDFVRKCLGPNALDRQNEYRLCHWLGIHEDKNKIVLYQCDKGYSAWTQRCIRQADCILIVGMGEQEPTVGEVEKQLQYLSMRTQKELVLLHRLDGPRPKNTVEWLNMRDWCSSHHHIRCPKRVFIKRSPLKLREYYENEVKTHHPSIFSDFSRLARFLTGKSIGLVLGGGGARGIAHIGMIKSITEAGLPIDMVGGVSIGAFMGALWCQENNLTTFTQKAQSWSNGMTSYWHQILDLTYPSTAMFTGHAFNRSINEVFGEVQIEDLWLPYFTVTTDITSSCPRTHRHGSLWRYVRASMSLSGYLPPLCDPIDGHLLLDGGYVNNLPADIMHDVMGAEIILAIDVGSQDNSDLTNYGDTLSGWWLLWKRWNPFTEPVRVPNLPEIQSRLAYVCCEKQLEEVKNSDYCWYIRPPIDGYKTLQFKSFKEIMNVGYHHGKAVFSTVNFGDERSVFELFNKEKNQIRRKSIISNSNYNEFIAGGGDQSINDRPSLMFIGGKSPRQASFTDLAERICNIQNPLVSNEFEFDDITEDEDERADNDDDDDDEEEMMTNYFSEPELRDTDTDIENLIDRKISNEV</sequence>
<feature type="transmembrane region" description="Helical" evidence="14">
    <location>
        <begin position="49"/>
        <end position="67"/>
    </location>
</feature>
<dbReference type="FunFam" id="2.60.120.10:FF:000010">
    <property type="entry name" value="neuropathy target esterase isoform X1"/>
    <property type="match status" value="1"/>
</dbReference>
<dbReference type="GO" id="GO:0005789">
    <property type="term" value="C:endoplasmic reticulum membrane"/>
    <property type="evidence" value="ECO:0007669"/>
    <property type="project" value="UniProtKB-SubCell"/>
</dbReference>
<evidence type="ECO:0000313" key="18">
    <source>
        <dbReference type="RefSeq" id="XP_027203250.1"/>
    </source>
</evidence>
<feature type="compositionally biased region" description="Polar residues" evidence="13">
    <location>
        <begin position="382"/>
        <end position="393"/>
    </location>
</feature>
<evidence type="ECO:0000256" key="7">
    <source>
        <dbReference type="ARBA" id="ARBA00022824"/>
    </source>
</evidence>
<dbReference type="FunCoup" id="A0A6P6YD89">
    <property type="interactions" value="409"/>
</dbReference>
<feature type="region of interest" description="Disordered" evidence="13">
    <location>
        <begin position="382"/>
        <end position="402"/>
    </location>
</feature>
<feature type="short sequence motif" description="GXGXXG" evidence="12">
    <location>
        <begin position="905"/>
        <end position="910"/>
    </location>
</feature>
<dbReference type="GO" id="GO:0004622">
    <property type="term" value="F:phosphatidylcholine lysophospholipase activity"/>
    <property type="evidence" value="ECO:0007669"/>
    <property type="project" value="UniProtKB-EC"/>
</dbReference>
<feature type="domain" description="PNPLA" evidence="16">
    <location>
        <begin position="901"/>
        <end position="1067"/>
    </location>
</feature>
<evidence type="ECO:0000256" key="1">
    <source>
        <dbReference type="ARBA" id="ARBA00004389"/>
    </source>
</evidence>
<protein>
    <recommendedName>
        <fullName evidence="3">lysophospholipase</fullName>
        <ecNumber evidence="3">3.1.1.5</ecNumber>
    </recommendedName>
</protein>
<dbReference type="EC" id="3.1.1.5" evidence="3"/>
<dbReference type="SMART" id="SM00100">
    <property type="entry name" value="cNMP"/>
    <property type="match status" value="2"/>
</dbReference>
<dbReference type="OrthoDB" id="421051at2759"/>
<dbReference type="FunFam" id="3.40.1090.10:FF:000001">
    <property type="entry name" value="neuropathy target esterase isoform X2"/>
    <property type="match status" value="1"/>
</dbReference>
<dbReference type="PANTHER" id="PTHR14226">
    <property type="entry name" value="NEUROPATHY TARGET ESTERASE/SWISS CHEESE D.MELANOGASTER"/>
    <property type="match status" value="1"/>
</dbReference>
<dbReference type="PROSITE" id="PS51635">
    <property type="entry name" value="PNPLA"/>
    <property type="match status" value="1"/>
</dbReference>
<feature type="short sequence motif" description="DGA/G" evidence="12">
    <location>
        <begin position="1054"/>
        <end position="1056"/>
    </location>
</feature>
<keyword evidence="5 14" id="KW-0812">Transmembrane</keyword>
<dbReference type="CDD" id="cd00038">
    <property type="entry name" value="CAP_ED"/>
    <property type="match status" value="3"/>
</dbReference>
<comment type="similarity">
    <text evidence="2">Belongs to the NTE family.</text>
</comment>
<dbReference type="Gene3D" id="3.40.1090.10">
    <property type="entry name" value="Cytosolic phospholipase A2 catalytic domain"/>
    <property type="match status" value="2"/>
</dbReference>
<evidence type="ECO:0000259" key="16">
    <source>
        <dbReference type="PROSITE" id="PS51635"/>
    </source>
</evidence>
<keyword evidence="9 14" id="KW-1133">Transmembrane helix</keyword>
<feature type="compositionally biased region" description="Acidic residues" evidence="13">
    <location>
        <begin position="1261"/>
        <end position="1283"/>
    </location>
</feature>
<feature type="domain" description="Cyclic nucleotide-binding" evidence="15">
    <location>
        <begin position="176"/>
        <end position="303"/>
    </location>
</feature>
<keyword evidence="17" id="KW-1185">Reference proteome</keyword>
<organism evidence="17 18">
    <name type="scientific">Dermatophagoides pteronyssinus</name>
    <name type="common">European house dust mite</name>
    <dbReference type="NCBI Taxonomy" id="6956"/>
    <lineage>
        <taxon>Eukaryota</taxon>
        <taxon>Metazoa</taxon>
        <taxon>Ecdysozoa</taxon>
        <taxon>Arthropoda</taxon>
        <taxon>Chelicerata</taxon>
        <taxon>Arachnida</taxon>
        <taxon>Acari</taxon>
        <taxon>Acariformes</taxon>
        <taxon>Sarcoptiformes</taxon>
        <taxon>Astigmata</taxon>
        <taxon>Psoroptidia</taxon>
        <taxon>Analgoidea</taxon>
        <taxon>Pyroglyphidae</taxon>
        <taxon>Dermatophagoidinae</taxon>
        <taxon>Dermatophagoides</taxon>
    </lineage>
</organism>
<dbReference type="InParanoid" id="A0A6P6YD89"/>
<dbReference type="SUPFAM" id="SSF52151">
    <property type="entry name" value="FabD/lysophospholipase-like"/>
    <property type="match status" value="1"/>
</dbReference>
<comment type="subcellular location">
    <subcellularLocation>
        <location evidence="1">Endoplasmic reticulum membrane</location>
        <topology evidence="1">Single-pass membrane protein</topology>
    </subcellularLocation>
</comment>
<dbReference type="PANTHER" id="PTHR14226:SF29">
    <property type="entry name" value="NEUROPATHY TARGET ESTERASE SWS"/>
    <property type="match status" value="1"/>
</dbReference>
<evidence type="ECO:0000256" key="14">
    <source>
        <dbReference type="SAM" id="Phobius"/>
    </source>
</evidence>
<evidence type="ECO:0000313" key="17">
    <source>
        <dbReference type="Proteomes" id="UP000515146"/>
    </source>
</evidence>
<evidence type="ECO:0000256" key="5">
    <source>
        <dbReference type="ARBA" id="ARBA00022692"/>
    </source>
</evidence>
<dbReference type="Gene3D" id="2.60.120.10">
    <property type="entry name" value="Jelly Rolls"/>
    <property type="match status" value="3"/>
</dbReference>
<name>A0A6P6YD89_DERPT</name>
<evidence type="ECO:0000259" key="15">
    <source>
        <dbReference type="PROSITE" id="PS50042"/>
    </source>
</evidence>
<evidence type="ECO:0000256" key="12">
    <source>
        <dbReference type="PROSITE-ProRule" id="PRU01161"/>
    </source>
</evidence>
<dbReference type="CDD" id="cd07225">
    <property type="entry name" value="Pat_PNPLA6_PNPLA7"/>
    <property type="match status" value="1"/>
</dbReference>
<dbReference type="InterPro" id="IPR018490">
    <property type="entry name" value="cNMP-bd_dom_sf"/>
</dbReference>
<dbReference type="CTD" id="31716"/>
<keyword evidence="6 12" id="KW-0378">Hydrolase</keyword>
<dbReference type="InterPro" id="IPR014710">
    <property type="entry name" value="RmlC-like_jellyroll"/>
</dbReference>
<feature type="short sequence motif" description="GXSXG" evidence="12">
    <location>
        <begin position="932"/>
        <end position="936"/>
    </location>
</feature>
<evidence type="ECO:0000256" key="9">
    <source>
        <dbReference type="ARBA" id="ARBA00022989"/>
    </source>
</evidence>
<keyword evidence="11 14" id="KW-0472">Membrane</keyword>
<feature type="domain" description="Cyclic nucleotide-binding" evidence="15">
    <location>
        <begin position="472"/>
        <end position="557"/>
    </location>
</feature>
<dbReference type="KEGG" id="dpte:113797118"/>
<dbReference type="Pfam" id="PF24179">
    <property type="entry name" value="NTE_Ploop"/>
    <property type="match status" value="1"/>
</dbReference>
<dbReference type="RefSeq" id="XP_027203250.1">
    <property type="nucleotide sequence ID" value="XM_027347449.1"/>
</dbReference>
<dbReference type="GO" id="GO:0016042">
    <property type="term" value="P:lipid catabolic process"/>
    <property type="evidence" value="ECO:0007669"/>
    <property type="project" value="UniProtKB-UniRule"/>
</dbReference>
<dbReference type="OMA" id="GQQEDRH"/>
<feature type="compositionally biased region" description="Basic and acidic residues" evidence="13">
    <location>
        <begin position="1291"/>
        <end position="1300"/>
    </location>
</feature>
<proteinExistence type="inferred from homology"/>
<evidence type="ECO:0000256" key="6">
    <source>
        <dbReference type="ARBA" id="ARBA00022801"/>
    </source>
</evidence>
<dbReference type="PROSITE" id="PS50042">
    <property type="entry name" value="CNMP_BINDING_3"/>
    <property type="match status" value="3"/>
</dbReference>
<keyword evidence="8 12" id="KW-0442">Lipid degradation</keyword>
<evidence type="ECO:0000256" key="11">
    <source>
        <dbReference type="ARBA" id="ARBA00023136"/>
    </source>
</evidence>
<evidence type="ECO:0000256" key="4">
    <source>
        <dbReference type="ARBA" id="ARBA00022553"/>
    </source>
</evidence>
<keyword evidence="10 12" id="KW-0443">Lipid metabolism</keyword>
<feature type="domain" description="Cyclic nucleotide-binding" evidence="15">
    <location>
        <begin position="568"/>
        <end position="655"/>
    </location>
</feature>
<evidence type="ECO:0000256" key="10">
    <source>
        <dbReference type="ARBA" id="ARBA00023098"/>
    </source>
</evidence>
<dbReference type="InterPro" id="IPR056556">
    <property type="entry name" value="NTE1_P-loop_dom"/>
</dbReference>
<evidence type="ECO:0000256" key="8">
    <source>
        <dbReference type="ARBA" id="ARBA00022963"/>
    </source>
</evidence>
<dbReference type="InterPro" id="IPR016035">
    <property type="entry name" value="Acyl_Trfase/lysoPLipase"/>
</dbReference>
<gene>
    <name evidence="18" type="primary">LOC113797118</name>
</gene>
<keyword evidence="4" id="KW-0597">Phosphoprotein</keyword>
<feature type="active site" description="Proton acceptor" evidence="12">
    <location>
        <position position="1054"/>
    </location>
</feature>
<dbReference type="InterPro" id="IPR050301">
    <property type="entry name" value="NTE"/>
</dbReference>
<feature type="active site" description="Nucleophile" evidence="12">
    <location>
        <position position="934"/>
    </location>
</feature>
<feature type="region of interest" description="Disordered" evidence="13">
    <location>
        <begin position="1261"/>
        <end position="1300"/>
    </location>
</feature>
<keyword evidence="7" id="KW-0256">Endoplasmic reticulum</keyword>
<accession>A0A6P6YD89</accession>
<dbReference type="Pfam" id="PF01734">
    <property type="entry name" value="Patatin"/>
    <property type="match status" value="1"/>
</dbReference>
<evidence type="ECO:0000256" key="13">
    <source>
        <dbReference type="SAM" id="MobiDB-lite"/>
    </source>
</evidence>
<dbReference type="SUPFAM" id="SSF51206">
    <property type="entry name" value="cAMP-binding domain-like"/>
    <property type="match status" value="3"/>
</dbReference>
<dbReference type="Proteomes" id="UP000515146">
    <property type="component" value="Unplaced"/>
</dbReference>
<dbReference type="InterPro" id="IPR000595">
    <property type="entry name" value="cNMP-bd_dom"/>
</dbReference>
<dbReference type="Pfam" id="PF00027">
    <property type="entry name" value="cNMP_binding"/>
    <property type="match status" value="3"/>
</dbReference>
<evidence type="ECO:0000256" key="2">
    <source>
        <dbReference type="ARBA" id="ARBA00006636"/>
    </source>
</evidence>
<dbReference type="InterPro" id="IPR002641">
    <property type="entry name" value="PNPLA_dom"/>
</dbReference>